<comment type="caution">
    <text evidence="1">The sequence shown here is derived from an EMBL/GenBank/DDBJ whole genome shotgun (WGS) entry which is preliminary data.</text>
</comment>
<name>A0ACB8KSZ2_CITSI</name>
<sequence length="520" mass="58668">MDLAEGVGESSSPPRSFGSFSNYDVRNDVFNRLIEAGNEEAVCNPEFREQLDAHFNRFPASYGLDVNMDRVEDVLLHQKLLAVAKDPEKRPAYHIRFIENLCTRTDGNDDQLFVNSISTARPSLDADNEGIVPSQKRVRDSATDFEPCSKLEDLNLDRKNSIDIGERYAAENSSRRQELVPIHEVVFSTVDKPKLLSQLSALLSDIGLNIREAHVFSTTDGYSLDVFVVDGWPVEDTDGLYEAMEKAVARSEGSWSGSTNSRSAVEKAIESQTKSEDWEIDRRLLKTGERIASGSCGDLYRGVYLGQDVAVKVLRSEHLNDTLEDEFVQEVAILREVQHRNVVRFIEYMPGGSLYDYLHKNHNVLKLSQLLRFAIDICKGMEYLHQSNIIHRDLKTANLLMDTHNVVKVADFGVARFQNKGGVMTAETGTYRWMAPEVINHQLYDQKADVFSFAIVLWELVTAKGLRPDLPENAHPKLIDLMQRCWDAVSDNRPSFSEIKLELEVLLQEVQEPSGAVNGN</sequence>
<protein>
    <submittedName>
        <fullName evidence="1">Uncharacterized protein</fullName>
    </submittedName>
</protein>
<gene>
    <name evidence="1" type="ORF">KPL71_016418</name>
</gene>
<reference evidence="2" key="1">
    <citation type="journal article" date="2023" name="Hortic. Res.">
        <title>A chromosome-level phased genome enabling allele-level studies in sweet orange: a case study on citrus Huanglongbing tolerance.</title>
        <authorList>
            <person name="Wu B."/>
            <person name="Yu Q."/>
            <person name="Deng Z."/>
            <person name="Duan Y."/>
            <person name="Luo F."/>
            <person name="Gmitter F. Jr."/>
        </authorList>
    </citation>
    <scope>NUCLEOTIDE SEQUENCE [LARGE SCALE GENOMIC DNA]</scope>
    <source>
        <strain evidence="2">cv. Valencia</strain>
    </source>
</reference>
<proteinExistence type="predicted"/>
<organism evidence="1 2">
    <name type="scientific">Citrus sinensis</name>
    <name type="common">Sweet orange</name>
    <name type="synonym">Citrus aurantium var. sinensis</name>
    <dbReference type="NCBI Taxonomy" id="2711"/>
    <lineage>
        <taxon>Eukaryota</taxon>
        <taxon>Viridiplantae</taxon>
        <taxon>Streptophyta</taxon>
        <taxon>Embryophyta</taxon>
        <taxon>Tracheophyta</taxon>
        <taxon>Spermatophyta</taxon>
        <taxon>Magnoliopsida</taxon>
        <taxon>eudicotyledons</taxon>
        <taxon>Gunneridae</taxon>
        <taxon>Pentapetalae</taxon>
        <taxon>rosids</taxon>
        <taxon>malvids</taxon>
        <taxon>Sapindales</taxon>
        <taxon>Rutaceae</taxon>
        <taxon>Aurantioideae</taxon>
        <taxon>Citrus</taxon>
    </lineage>
</organism>
<dbReference type="Proteomes" id="UP000829398">
    <property type="component" value="Chromosome 5"/>
</dbReference>
<keyword evidence="2" id="KW-1185">Reference proteome</keyword>
<dbReference type="EMBL" id="CM039174">
    <property type="protein sequence ID" value="KAH9757515.1"/>
    <property type="molecule type" value="Genomic_DNA"/>
</dbReference>
<evidence type="ECO:0000313" key="2">
    <source>
        <dbReference type="Proteomes" id="UP000829398"/>
    </source>
</evidence>
<evidence type="ECO:0000313" key="1">
    <source>
        <dbReference type="EMBL" id="KAH9757515.1"/>
    </source>
</evidence>
<accession>A0ACB8KSZ2</accession>